<evidence type="ECO:0000256" key="2">
    <source>
        <dbReference type="ARBA" id="ARBA00022759"/>
    </source>
</evidence>
<dbReference type="NCBIfam" id="TIGR00632">
    <property type="entry name" value="vsr"/>
    <property type="match status" value="1"/>
</dbReference>
<reference evidence="7 8" key="1">
    <citation type="submission" date="2019-09" db="EMBL/GenBank/DDBJ databases">
        <title>Taxonomy of Antarctic Massilia spp.: description of Massilia rubra sp. nov., Massilia aquatica sp. nov., Massilia mucilaginosa sp. nov., Massilia frigida sp. nov. isolated from streams, lakes and regoliths.</title>
        <authorList>
            <person name="Holochova P."/>
            <person name="Sedlacek I."/>
            <person name="Kralova S."/>
            <person name="Maslanova I."/>
            <person name="Busse H.-J."/>
            <person name="Stankova E."/>
            <person name="Vrbovska V."/>
            <person name="Kovarovic V."/>
            <person name="Bartak M."/>
            <person name="Svec P."/>
            <person name="Pantucek R."/>
        </authorList>
    </citation>
    <scope>NUCLEOTIDE SEQUENCE [LARGE SCALE GENOMIC DNA]</scope>
    <source>
        <strain evidence="7 8">CCM 8692</strain>
    </source>
</reference>
<comment type="function">
    <text evidence="6">May nick specific sequences that contain T:G mispairs resulting from m5C-deamination.</text>
</comment>
<dbReference type="EMBL" id="VUYU01000003">
    <property type="protein sequence ID" value="NHZ32982.1"/>
    <property type="molecule type" value="Genomic_DNA"/>
</dbReference>
<protein>
    <recommendedName>
        <fullName evidence="6">Very short patch repair endonuclease</fullName>
        <ecNumber evidence="6">3.1.-.-</ecNumber>
    </recommendedName>
</protein>
<comment type="caution">
    <text evidence="7">The sequence shown here is derived from an EMBL/GenBank/DDBJ whole genome shotgun (WGS) entry which is preliminary data.</text>
</comment>
<name>A0ABX0LFG8_9BURK</name>
<evidence type="ECO:0000313" key="8">
    <source>
        <dbReference type="Proteomes" id="UP000785613"/>
    </source>
</evidence>
<dbReference type="Pfam" id="PF03852">
    <property type="entry name" value="Vsr"/>
    <property type="match status" value="1"/>
</dbReference>
<keyword evidence="5 6" id="KW-0234">DNA repair</keyword>
<organism evidence="7 8">
    <name type="scientific">Massilia rubra</name>
    <dbReference type="NCBI Taxonomy" id="2607910"/>
    <lineage>
        <taxon>Bacteria</taxon>
        <taxon>Pseudomonadati</taxon>
        <taxon>Pseudomonadota</taxon>
        <taxon>Betaproteobacteria</taxon>
        <taxon>Burkholderiales</taxon>
        <taxon>Oxalobacteraceae</taxon>
        <taxon>Telluria group</taxon>
        <taxon>Massilia</taxon>
    </lineage>
</organism>
<keyword evidence="8" id="KW-1185">Reference proteome</keyword>
<evidence type="ECO:0000313" key="7">
    <source>
        <dbReference type="EMBL" id="NHZ32982.1"/>
    </source>
</evidence>
<proteinExistence type="inferred from homology"/>
<keyword evidence="1 6" id="KW-0540">Nuclease</keyword>
<dbReference type="InterPro" id="IPR004603">
    <property type="entry name" value="DNA_mismatch_endonuc_vsr"/>
</dbReference>
<dbReference type="CDD" id="cd00221">
    <property type="entry name" value="Vsr"/>
    <property type="match status" value="1"/>
</dbReference>
<dbReference type="EC" id="3.1.-.-" evidence="6"/>
<evidence type="ECO:0000256" key="4">
    <source>
        <dbReference type="ARBA" id="ARBA00022801"/>
    </source>
</evidence>
<dbReference type="Proteomes" id="UP000785613">
    <property type="component" value="Unassembled WGS sequence"/>
</dbReference>
<dbReference type="SUPFAM" id="SSF52980">
    <property type="entry name" value="Restriction endonuclease-like"/>
    <property type="match status" value="1"/>
</dbReference>
<dbReference type="PIRSF" id="PIRSF018267">
    <property type="entry name" value="VSR_endonuc"/>
    <property type="match status" value="1"/>
</dbReference>
<dbReference type="RefSeq" id="WP_167222256.1">
    <property type="nucleotide sequence ID" value="NZ_VUYU01000003.1"/>
</dbReference>
<gene>
    <name evidence="7" type="primary">vsr</name>
    <name evidence="7" type="ORF">F0185_05185</name>
</gene>
<keyword evidence="4 6" id="KW-0378">Hydrolase</keyword>
<dbReference type="InterPro" id="IPR011335">
    <property type="entry name" value="Restrct_endonuc-II-like"/>
</dbReference>
<evidence type="ECO:0000256" key="5">
    <source>
        <dbReference type="ARBA" id="ARBA00023204"/>
    </source>
</evidence>
<evidence type="ECO:0000256" key="6">
    <source>
        <dbReference type="PIRNR" id="PIRNR018267"/>
    </source>
</evidence>
<accession>A0ABX0LFG8</accession>
<dbReference type="Gene3D" id="3.40.960.10">
    <property type="entry name" value="VSR Endonuclease"/>
    <property type="match status" value="1"/>
</dbReference>
<evidence type="ECO:0000256" key="1">
    <source>
        <dbReference type="ARBA" id="ARBA00022722"/>
    </source>
</evidence>
<sequence length="144" mass="16235">MVDTLTSVERSARMALIQGKNTAPELALRKAIHALGMRYRLHAKGLPGKPDLVFPRFRTAMFVHGCFWHRHDGCKVASTPKSNTDFWLEKFRKNTDRDARNIHALESMGWKVVVVWECEVSTPAKAEVTATRIAEVIKCTLTTG</sequence>
<dbReference type="GO" id="GO:0004519">
    <property type="term" value="F:endonuclease activity"/>
    <property type="evidence" value="ECO:0007669"/>
    <property type="project" value="UniProtKB-KW"/>
</dbReference>
<evidence type="ECO:0000256" key="3">
    <source>
        <dbReference type="ARBA" id="ARBA00022763"/>
    </source>
</evidence>
<comment type="similarity">
    <text evidence="6">Belongs to the vsr family.</text>
</comment>
<keyword evidence="3 6" id="KW-0227">DNA damage</keyword>
<keyword evidence="2 6" id="KW-0255">Endonuclease</keyword>